<proteinExistence type="predicted"/>
<dbReference type="InterPro" id="IPR037035">
    <property type="entry name" value="GK-like_C_sf"/>
</dbReference>
<dbReference type="PANTHER" id="PTHR12227">
    <property type="entry name" value="GLYCERATE KINASE"/>
    <property type="match status" value="1"/>
</dbReference>
<organism evidence="4 5">
    <name type="scientific">Candidatus Competibacter phosphatis</name>
    <dbReference type="NCBI Taxonomy" id="221280"/>
    <lineage>
        <taxon>Bacteria</taxon>
        <taxon>Pseudomonadati</taxon>
        <taxon>Pseudomonadota</taxon>
        <taxon>Gammaproteobacteria</taxon>
        <taxon>Candidatus Competibacteraceae</taxon>
        <taxon>Candidatus Competibacter</taxon>
    </lineage>
</organism>
<dbReference type="EMBL" id="SPMZ01000076">
    <property type="protein sequence ID" value="NMQ21117.1"/>
    <property type="molecule type" value="Genomic_DNA"/>
</dbReference>
<gene>
    <name evidence="4" type="ORF">E4P82_19105</name>
</gene>
<dbReference type="InterPro" id="IPR038614">
    <property type="entry name" value="GK_N_sf"/>
</dbReference>
<feature type="domain" description="MOFRL" evidence="2">
    <location>
        <begin position="312"/>
        <end position="417"/>
    </location>
</feature>
<dbReference type="PANTHER" id="PTHR12227:SF0">
    <property type="entry name" value="GLYCERATE KINASE"/>
    <property type="match status" value="1"/>
</dbReference>
<protein>
    <submittedName>
        <fullName evidence="4">Glycerate kinase</fullName>
    </submittedName>
</protein>
<dbReference type="InterPro" id="IPR025286">
    <property type="entry name" value="MOFRL_assoc_dom"/>
</dbReference>
<keyword evidence="4" id="KW-0808">Transferase</keyword>
<accession>A0ABX1TNX7</accession>
<dbReference type="Proteomes" id="UP000760480">
    <property type="component" value="Unassembled WGS sequence"/>
</dbReference>
<dbReference type="GO" id="GO:0016301">
    <property type="term" value="F:kinase activity"/>
    <property type="evidence" value="ECO:0007669"/>
    <property type="project" value="UniProtKB-KW"/>
</dbReference>
<dbReference type="Pfam" id="PF13660">
    <property type="entry name" value="DUF4147"/>
    <property type="match status" value="1"/>
</dbReference>
<comment type="caution">
    <text evidence="4">The sequence shown here is derived from an EMBL/GenBank/DDBJ whole genome shotgun (WGS) entry which is preliminary data.</text>
</comment>
<name>A0ABX1TNX7_9GAMM</name>
<dbReference type="Gene3D" id="3.40.1480.10">
    <property type="entry name" value="MOFRL domain"/>
    <property type="match status" value="1"/>
</dbReference>
<dbReference type="RefSeq" id="WP_169250404.1">
    <property type="nucleotide sequence ID" value="NZ_SPMZ01000076.1"/>
</dbReference>
<keyword evidence="5" id="KW-1185">Reference proteome</keyword>
<evidence type="ECO:0000313" key="4">
    <source>
        <dbReference type="EMBL" id="NMQ21117.1"/>
    </source>
</evidence>
<evidence type="ECO:0000256" key="1">
    <source>
        <dbReference type="SAM" id="MobiDB-lite"/>
    </source>
</evidence>
<reference evidence="4 5" key="1">
    <citation type="submission" date="2019-03" db="EMBL/GenBank/DDBJ databases">
        <title>Metabolic reconstructions from genomes of highly enriched 'Candidatus Accumulibacter' and 'Candidatus Competibacter' bioreactor populations.</title>
        <authorList>
            <person name="Annavajhala M.K."/>
            <person name="Welles L."/>
            <person name="Abbas B."/>
            <person name="Sorokin D."/>
            <person name="Park H."/>
            <person name="Van Loosdrecht M."/>
            <person name="Chandran K."/>
        </authorList>
    </citation>
    <scope>NUCLEOTIDE SEQUENCE [LARGE SCALE GENOMIC DNA]</scope>
    <source>
        <strain evidence="4 5">SBR_G</strain>
    </source>
</reference>
<dbReference type="SUPFAM" id="SSF82544">
    <property type="entry name" value="GckA/TtuD-like"/>
    <property type="match status" value="1"/>
</dbReference>
<dbReference type="InterPro" id="IPR007835">
    <property type="entry name" value="MOFRL"/>
</dbReference>
<sequence length="455" mass="46432">MNVPSNLDPKVLLRAMFEAAIAAAQPARCVPPYLPQPPQGRLVVIGAGKASAAMARAVEQHWPGELSGLVVTRYGYAVPCQRIEIVEAAHPVPDAAGETAARRMLERVSGLSPDDVVLCLISGGGSALLPLPGEGLTLADKQAVNRALLHSGATISEMNCVRRHLSAIKGGRLATACHPARVISLLISDVPGDNPMDIASGPTVADPTTCADALAIAGRHGIKLPAAARHLLESGAGETIKPSDPRLAHSEIHLVATPQLALEAAAAVAKPTGIPVHILGDSLEGEARDVGTVMAGIARQVALRGQPFAAPCVLLSGGETTVTVRGQGRGGRNVEFLLALGIALDGHPGIHALAGDTDGVDGQEDIAGAYLAPDTLARAWSLGIKPRDSLADNDGHGFFQALGDSVITGPTLTNVNDFRAILVAEAARPGASAPPSTGDSAPPVPIAADPHCGAE</sequence>
<dbReference type="Pfam" id="PF05161">
    <property type="entry name" value="MOFRL"/>
    <property type="match status" value="1"/>
</dbReference>
<keyword evidence="4" id="KW-0418">Kinase</keyword>
<evidence type="ECO:0000259" key="3">
    <source>
        <dbReference type="Pfam" id="PF13660"/>
    </source>
</evidence>
<dbReference type="Gene3D" id="3.40.50.10180">
    <property type="entry name" value="Glycerate kinase, MOFRL-like N-terminal domain"/>
    <property type="match status" value="1"/>
</dbReference>
<evidence type="ECO:0000313" key="5">
    <source>
        <dbReference type="Proteomes" id="UP000760480"/>
    </source>
</evidence>
<dbReference type="InterPro" id="IPR039760">
    <property type="entry name" value="MOFRL_protein"/>
</dbReference>
<feature type="region of interest" description="Disordered" evidence="1">
    <location>
        <begin position="429"/>
        <end position="455"/>
    </location>
</feature>
<feature type="domain" description="MOFRL-associated" evidence="3">
    <location>
        <begin position="13"/>
        <end position="233"/>
    </location>
</feature>
<evidence type="ECO:0000259" key="2">
    <source>
        <dbReference type="Pfam" id="PF05161"/>
    </source>
</evidence>